<evidence type="ECO:0000313" key="3">
    <source>
        <dbReference type="Proteomes" id="UP000288983"/>
    </source>
</evidence>
<keyword evidence="1" id="KW-1133">Transmembrane helix</keyword>
<dbReference type="OrthoDB" id="9937831at2"/>
<name>A0A443ZQG3_9PSED</name>
<accession>A0A443ZQG3</accession>
<feature type="transmembrane region" description="Helical" evidence="1">
    <location>
        <begin position="61"/>
        <end position="80"/>
    </location>
</feature>
<feature type="transmembrane region" description="Helical" evidence="1">
    <location>
        <begin position="101"/>
        <end position="119"/>
    </location>
</feature>
<feature type="transmembrane region" description="Helical" evidence="1">
    <location>
        <begin position="125"/>
        <end position="141"/>
    </location>
</feature>
<gene>
    <name evidence="2" type="ORF">DM813_19310</name>
</gene>
<comment type="caution">
    <text evidence="2">The sequence shown here is derived from an EMBL/GenBank/DDBJ whole genome shotgun (WGS) entry which is preliminary data.</text>
</comment>
<reference evidence="2 3" key="1">
    <citation type="submission" date="2018-06" db="EMBL/GenBank/DDBJ databases">
        <title>Bacteria isolated from soil of Wuhan.</title>
        <authorList>
            <person name="Wei X."/>
            <person name="Chunhua H."/>
        </authorList>
    </citation>
    <scope>NUCLEOTIDE SEQUENCE [LARGE SCALE GENOMIC DNA]</scope>
    <source>
        <strain evidence="3">xwS2</strain>
    </source>
</reference>
<evidence type="ECO:0000256" key="1">
    <source>
        <dbReference type="SAM" id="Phobius"/>
    </source>
</evidence>
<feature type="transmembrane region" description="Helical" evidence="1">
    <location>
        <begin position="6"/>
        <end position="22"/>
    </location>
</feature>
<feature type="transmembrane region" description="Helical" evidence="1">
    <location>
        <begin position="29"/>
        <end position="49"/>
    </location>
</feature>
<sequence>MIGAVFGILVVSAMIHFCISWAGKKLPQLVHFIEDFSGTILIACVLSWTHHMETTDRNRPSMFFAYAALYFFFVFVSKLSGNTFYDEVPPRKNKVSLRAEFGIFFCSILLLRIVSAVLGVSSEGTGSPIYLLLIIPTYYLLEKAFIKHKQVNGSNAPKTGQPSNKR</sequence>
<protein>
    <submittedName>
        <fullName evidence="2">Uncharacterized protein</fullName>
    </submittedName>
</protein>
<proteinExistence type="predicted"/>
<dbReference type="Proteomes" id="UP000288983">
    <property type="component" value="Unassembled WGS sequence"/>
</dbReference>
<evidence type="ECO:0000313" key="2">
    <source>
        <dbReference type="EMBL" id="RWU21335.1"/>
    </source>
</evidence>
<dbReference type="RefSeq" id="WP_128324938.1">
    <property type="nucleotide sequence ID" value="NZ_QJRG01000047.1"/>
</dbReference>
<organism evidence="2 3">
    <name type="scientific">Pseudomonas alkylphenolica</name>
    <dbReference type="NCBI Taxonomy" id="237609"/>
    <lineage>
        <taxon>Bacteria</taxon>
        <taxon>Pseudomonadati</taxon>
        <taxon>Pseudomonadota</taxon>
        <taxon>Gammaproteobacteria</taxon>
        <taxon>Pseudomonadales</taxon>
        <taxon>Pseudomonadaceae</taxon>
        <taxon>Pseudomonas</taxon>
    </lineage>
</organism>
<keyword evidence="1" id="KW-0472">Membrane</keyword>
<dbReference type="AlphaFoldDB" id="A0A443ZQG3"/>
<keyword evidence="1" id="KW-0812">Transmembrane</keyword>
<dbReference type="EMBL" id="QJRG01000047">
    <property type="protein sequence ID" value="RWU21335.1"/>
    <property type="molecule type" value="Genomic_DNA"/>
</dbReference>